<sequence length="46" mass="5668">MIRIGARLWRKYRYRNKSLTYGNDHHYWLNVEVERTKNKAAVQEMA</sequence>
<evidence type="ECO:0000313" key="1">
    <source>
        <dbReference type="EMBL" id="MFD2935173.1"/>
    </source>
</evidence>
<organism evidence="1 2">
    <name type="scientific">Spirosoma flavum</name>
    <dbReference type="NCBI Taxonomy" id="2048557"/>
    <lineage>
        <taxon>Bacteria</taxon>
        <taxon>Pseudomonadati</taxon>
        <taxon>Bacteroidota</taxon>
        <taxon>Cytophagia</taxon>
        <taxon>Cytophagales</taxon>
        <taxon>Cytophagaceae</taxon>
        <taxon>Spirosoma</taxon>
    </lineage>
</organism>
<dbReference type="EMBL" id="JBHUOM010000012">
    <property type="protein sequence ID" value="MFD2935173.1"/>
    <property type="molecule type" value="Genomic_DNA"/>
</dbReference>
<protein>
    <submittedName>
        <fullName evidence="1">Uncharacterized protein</fullName>
    </submittedName>
</protein>
<dbReference type="Proteomes" id="UP001597512">
    <property type="component" value="Unassembled WGS sequence"/>
</dbReference>
<name>A0ABW6AL88_9BACT</name>
<accession>A0ABW6AL88</accession>
<dbReference type="RefSeq" id="WP_381502590.1">
    <property type="nucleotide sequence ID" value="NZ_JBHUOM010000012.1"/>
</dbReference>
<proteinExistence type="predicted"/>
<reference evidence="2" key="1">
    <citation type="journal article" date="2019" name="Int. J. Syst. Evol. Microbiol.">
        <title>The Global Catalogue of Microorganisms (GCM) 10K type strain sequencing project: providing services to taxonomists for standard genome sequencing and annotation.</title>
        <authorList>
            <consortium name="The Broad Institute Genomics Platform"/>
            <consortium name="The Broad Institute Genome Sequencing Center for Infectious Disease"/>
            <person name="Wu L."/>
            <person name="Ma J."/>
        </authorList>
    </citation>
    <scope>NUCLEOTIDE SEQUENCE [LARGE SCALE GENOMIC DNA]</scope>
    <source>
        <strain evidence="2">KCTC 52490</strain>
    </source>
</reference>
<comment type="caution">
    <text evidence="1">The sequence shown here is derived from an EMBL/GenBank/DDBJ whole genome shotgun (WGS) entry which is preliminary data.</text>
</comment>
<keyword evidence="2" id="KW-1185">Reference proteome</keyword>
<gene>
    <name evidence="1" type="ORF">ACFS25_15380</name>
</gene>
<evidence type="ECO:0000313" key="2">
    <source>
        <dbReference type="Proteomes" id="UP001597512"/>
    </source>
</evidence>